<name>A0A5C6P598_9TELE</name>
<evidence type="ECO:0000313" key="2">
    <source>
        <dbReference type="Proteomes" id="UP000324091"/>
    </source>
</evidence>
<comment type="caution">
    <text evidence="1">The sequence shown here is derived from an EMBL/GenBank/DDBJ whole genome shotgun (WGS) entry which is preliminary data.</text>
</comment>
<sequence length="212" mass="22998">MFGEGALLLPCKLTSALRDRSSFDLWAFGVEACGSANLERWDQAAHAPTGADTEPLLAPEFSDWRCGRVLQRSVRAERLQLAGCLTPNKQNVLETVPSRQSGTVQTERTRERCVEGAKGHLLSTPVWGPIDLPCPSLTGADLGRSAQQISPPNTPGSLSSSLLVCCSLTADGSSMQLHIRMLQVANQTCSVEAIAEPYVLRLGRFLIYLRFS</sequence>
<dbReference type="EMBL" id="RHFK02000006">
    <property type="protein sequence ID" value="TWW74119.1"/>
    <property type="molecule type" value="Genomic_DNA"/>
</dbReference>
<dbReference type="AlphaFoldDB" id="A0A5C6P598"/>
<reference evidence="1 2" key="1">
    <citation type="submission" date="2019-04" db="EMBL/GenBank/DDBJ databases">
        <title>Chromosome genome assembly for Takifugu flavidus.</title>
        <authorList>
            <person name="Xiao S."/>
        </authorList>
    </citation>
    <scope>NUCLEOTIDE SEQUENCE [LARGE SCALE GENOMIC DNA]</scope>
    <source>
        <strain evidence="1">HTHZ2018</strain>
        <tissue evidence="1">Muscle</tissue>
    </source>
</reference>
<evidence type="ECO:0000313" key="1">
    <source>
        <dbReference type="EMBL" id="TWW74119.1"/>
    </source>
</evidence>
<keyword evidence="2" id="KW-1185">Reference proteome</keyword>
<gene>
    <name evidence="1" type="ORF">D4764_14G0001200</name>
</gene>
<dbReference type="Proteomes" id="UP000324091">
    <property type="component" value="Chromosome 14"/>
</dbReference>
<organism evidence="1 2">
    <name type="scientific">Takifugu flavidus</name>
    <name type="common">sansaifugu</name>
    <dbReference type="NCBI Taxonomy" id="433684"/>
    <lineage>
        <taxon>Eukaryota</taxon>
        <taxon>Metazoa</taxon>
        <taxon>Chordata</taxon>
        <taxon>Craniata</taxon>
        <taxon>Vertebrata</taxon>
        <taxon>Euteleostomi</taxon>
        <taxon>Actinopterygii</taxon>
        <taxon>Neopterygii</taxon>
        <taxon>Teleostei</taxon>
        <taxon>Neoteleostei</taxon>
        <taxon>Acanthomorphata</taxon>
        <taxon>Eupercaria</taxon>
        <taxon>Tetraodontiformes</taxon>
        <taxon>Tetradontoidea</taxon>
        <taxon>Tetraodontidae</taxon>
        <taxon>Takifugu</taxon>
    </lineage>
</organism>
<accession>A0A5C6P598</accession>
<protein>
    <submittedName>
        <fullName evidence="1">Uncharacterized protein</fullName>
    </submittedName>
</protein>
<proteinExistence type="predicted"/>